<dbReference type="PANTHER" id="PTHR35330:SF1">
    <property type="entry name" value="SIROHEME BIOSYNTHESIS PROTEIN MET8"/>
    <property type="match status" value="1"/>
</dbReference>
<dbReference type="NCBIfam" id="TIGR01470">
    <property type="entry name" value="cysG_Nterm"/>
    <property type="match status" value="1"/>
</dbReference>
<evidence type="ECO:0000313" key="8">
    <source>
        <dbReference type="EMBL" id="HGS04670.1"/>
    </source>
</evidence>
<dbReference type="Pfam" id="PF14824">
    <property type="entry name" value="Sirohm_synth_M"/>
    <property type="match status" value="1"/>
</dbReference>
<dbReference type="InterPro" id="IPR028281">
    <property type="entry name" value="Sirohaem_synthase_central"/>
</dbReference>
<dbReference type="GO" id="GO:0043115">
    <property type="term" value="F:precorrin-2 dehydrogenase activity"/>
    <property type="evidence" value="ECO:0007669"/>
    <property type="project" value="UniProtKB-EC"/>
</dbReference>
<evidence type="ECO:0000256" key="4">
    <source>
        <dbReference type="ARBA" id="ARBA00023027"/>
    </source>
</evidence>
<feature type="domain" description="Siroheme synthase central" evidence="7">
    <location>
        <begin position="119"/>
        <end position="145"/>
    </location>
</feature>
<proteinExistence type="predicted"/>
<keyword evidence="4" id="KW-0520">NAD</keyword>
<organism evidence="8">
    <name type="scientific">Desulfobacca acetoxidans</name>
    <dbReference type="NCBI Taxonomy" id="60893"/>
    <lineage>
        <taxon>Bacteria</taxon>
        <taxon>Pseudomonadati</taxon>
        <taxon>Thermodesulfobacteriota</taxon>
        <taxon>Desulfobaccia</taxon>
        <taxon>Desulfobaccales</taxon>
        <taxon>Desulfobaccaceae</taxon>
        <taxon>Desulfobacca</taxon>
    </lineage>
</organism>
<dbReference type="InterPro" id="IPR006367">
    <property type="entry name" value="Sirohaem_synthase_N"/>
</dbReference>
<evidence type="ECO:0000259" key="7">
    <source>
        <dbReference type="Pfam" id="PF14824"/>
    </source>
</evidence>
<dbReference type="AlphaFoldDB" id="A0A7V4G741"/>
<evidence type="ECO:0000256" key="2">
    <source>
        <dbReference type="ARBA" id="ARBA00012400"/>
    </source>
</evidence>
<dbReference type="InterPro" id="IPR042518">
    <property type="entry name" value="SirC_C"/>
</dbReference>
<evidence type="ECO:0000256" key="3">
    <source>
        <dbReference type="ARBA" id="ARBA00023002"/>
    </source>
</evidence>
<accession>A0A7V4G741</accession>
<comment type="caution">
    <text evidence="8">The sequence shown here is derived from an EMBL/GenBank/DDBJ whole genome shotgun (WGS) entry which is preliminary data.</text>
</comment>
<dbReference type="GO" id="GO:0004325">
    <property type="term" value="F:ferrochelatase activity"/>
    <property type="evidence" value="ECO:0007669"/>
    <property type="project" value="InterPro"/>
</dbReference>
<comment type="pathway">
    <text evidence="1">Porphyrin-containing compound metabolism; siroheme biosynthesis; sirohydrochlorin from precorrin-2: step 1/1.</text>
</comment>
<keyword evidence="3" id="KW-0560">Oxidoreductase</keyword>
<dbReference type="GO" id="GO:0019354">
    <property type="term" value="P:siroheme biosynthetic process"/>
    <property type="evidence" value="ECO:0007669"/>
    <property type="project" value="UniProtKB-UniPathway"/>
</dbReference>
<protein>
    <recommendedName>
        <fullName evidence="2">precorrin-2 dehydrogenase</fullName>
        <ecNumber evidence="2">1.3.1.76</ecNumber>
    </recommendedName>
</protein>
<dbReference type="InterPro" id="IPR028161">
    <property type="entry name" value="Met8-like"/>
</dbReference>
<dbReference type="EC" id="1.3.1.76" evidence="2"/>
<dbReference type="PANTHER" id="PTHR35330">
    <property type="entry name" value="SIROHEME BIOSYNTHESIS PROTEIN MET8"/>
    <property type="match status" value="1"/>
</dbReference>
<evidence type="ECO:0000256" key="6">
    <source>
        <dbReference type="ARBA" id="ARBA00047561"/>
    </source>
</evidence>
<evidence type="ECO:0000256" key="1">
    <source>
        <dbReference type="ARBA" id="ARBA00005010"/>
    </source>
</evidence>
<name>A0A7V4G741_9BACT</name>
<dbReference type="EMBL" id="DSXI01000163">
    <property type="protein sequence ID" value="HGS04670.1"/>
    <property type="molecule type" value="Genomic_DNA"/>
</dbReference>
<evidence type="ECO:0000256" key="5">
    <source>
        <dbReference type="ARBA" id="ARBA00023244"/>
    </source>
</evidence>
<comment type="catalytic activity">
    <reaction evidence="6">
        <text>precorrin-2 + NAD(+) = sirohydrochlorin + NADH + 2 H(+)</text>
        <dbReference type="Rhea" id="RHEA:15613"/>
        <dbReference type="ChEBI" id="CHEBI:15378"/>
        <dbReference type="ChEBI" id="CHEBI:57540"/>
        <dbReference type="ChEBI" id="CHEBI:57945"/>
        <dbReference type="ChEBI" id="CHEBI:58351"/>
        <dbReference type="ChEBI" id="CHEBI:58827"/>
        <dbReference type="EC" id="1.3.1.76"/>
    </reaction>
</comment>
<dbReference type="Pfam" id="PF13241">
    <property type="entry name" value="NAD_binding_7"/>
    <property type="match status" value="1"/>
</dbReference>
<keyword evidence="5" id="KW-0627">Porphyrin biosynthesis</keyword>
<dbReference type="Gene3D" id="3.40.50.720">
    <property type="entry name" value="NAD(P)-binding Rossmann-like Domain"/>
    <property type="match status" value="1"/>
</dbReference>
<reference evidence="8" key="1">
    <citation type="journal article" date="2020" name="mSystems">
        <title>Genome- and Community-Level Interaction Insights into Carbon Utilization and Element Cycling Functions of Hydrothermarchaeota in Hydrothermal Sediment.</title>
        <authorList>
            <person name="Zhou Z."/>
            <person name="Liu Y."/>
            <person name="Xu W."/>
            <person name="Pan J."/>
            <person name="Luo Z.H."/>
            <person name="Li M."/>
        </authorList>
    </citation>
    <scope>NUCLEOTIDE SEQUENCE [LARGE SCALE GENOMIC DNA]</scope>
    <source>
        <strain evidence="8">SpSt-548</strain>
    </source>
</reference>
<dbReference type="SUPFAM" id="SSF75615">
    <property type="entry name" value="Siroheme synthase middle domains-like"/>
    <property type="match status" value="1"/>
</dbReference>
<dbReference type="InterPro" id="IPR036291">
    <property type="entry name" value="NAD(P)-bd_dom_sf"/>
</dbReference>
<gene>
    <name evidence="8" type="ORF">ENT08_02855</name>
</gene>
<sequence length="231" mass="24902">MKTYPLFALVEDRPCLVVGGGAVGERKVKDLLAAGARVTVVSRELTPGLQALAEKGRLRFIPGEFHPGQLEGMLLVIGATDDMGVNRQVSAAAQERGLLVNIVDQPELCTFIVPAQVRRGALTIAVSTGGASPALARRLREKLEGMFGEEYDLYLRVLERVRERVLAKRRGHPANAALFETLVKGPLEQALASKDQEQALAVLEEALGTVMSPEELAAALGEAWQGDQRGR</sequence>
<dbReference type="Gene3D" id="1.10.8.610">
    <property type="entry name" value="SirC, precorrin-2 dehydrogenase, C-terminal helical domain-like"/>
    <property type="match status" value="1"/>
</dbReference>
<dbReference type="UniPathway" id="UPA00262">
    <property type="reaction ID" value="UER00222"/>
</dbReference>
<dbReference type="SUPFAM" id="SSF51735">
    <property type="entry name" value="NAD(P)-binding Rossmann-fold domains"/>
    <property type="match status" value="1"/>
</dbReference>